<dbReference type="SUPFAM" id="SSF52540">
    <property type="entry name" value="P-loop containing nucleoside triphosphate hydrolases"/>
    <property type="match status" value="1"/>
</dbReference>
<keyword evidence="5 7" id="KW-0808">Transferase</keyword>
<dbReference type="HAMAP" id="MF_00376">
    <property type="entry name" value="Dephospho_CoA_kinase"/>
    <property type="match status" value="1"/>
</dbReference>
<dbReference type="Gene3D" id="3.40.50.300">
    <property type="entry name" value="P-loop containing nucleotide triphosphate hydrolases"/>
    <property type="match status" value="1"/>
</dbReference>
<keyword evidence="5" id="KW-0963">Cytoplasm</keyword>
<comment type="similarity">
    <text evidence="1 5">Belongs to the CoaE family.</text>
</comment>
<dbReference type="GO" id="GO:0004140">
    <property type="term" value="F:dephospho-CoA kinase activity"/>
    <property type="evidence" value="ECO:0007669"/>
    <property type="project" value="UniProtKB-UniRule"/>
</dbReference>
<comment type="pathway">
    <text evidence="5">Cofactor biosynthesis; coenzyme A biosynthesis; CoA from (R)-pantothenate: step 5/5.</text>
</comment>
<dbReference type="UniPathway" id="UPA00241">
    <property type="reaction ID" value="UER00356"/>
</dbReference>
<protein>
    <recommendedName>
        <fullName evidence="5 6">Dephospho-CoA kinase</fullName>
        <ecNumber evidence="5 6">2.7.1.24</ecNumber>
    </recommendedName>
    <alternativeName>
        <fullName evidence="5">Dephosphocoenzyme A kinase</fullName>
    </alternativeName>
</protein>
<evidence type="ECO:0000256" key="5">
    <source>
        <dbReference type="HAMAP-Rule" id="MF_00376"/>
    </source>
</evidence>
<comment type="caution">
    <text evidence="7">The sequence shown here is derived from an EMBL/GenBank/DDBJ whole genome shotgun (WGS) entry which is preliminary data.</text>
</comment>
<dbReference type="GO" id="GO:0015937">
    <property type="term" value="P:coenzyme A biosynthetic process"/>
    <property type="evidence" value="ECO:0007669"/>
    <property type="project" value="UniProtKB-UniRule"/>
</dbReference>
<dbReference type="Proteomes" id="UP000284202">
    <property type="component" value="Unassembled WGS sequence"/>
</dbReference>
<dbReference type="EC" id="2.7.1.24" evidence="5 6"/>
<proteinExistence type="inferred from homology"/>
<dbReference type="Pfam" id="PF01121">
    <property type="entry name" value="CoaE"/>
    <property type="match status" value="1"/>
</dbReference>
<keyword evidence="8" id="KW-1185">Reference proteome</keyword>
<evidence type="ECO:0000256" key="3">
    <source>
        <dbReference type="ARBA" id="ARBA00022840"/>
    </source>
</evidence>
<keyword evidence="3 5" id="KW-0067">ATP-binding</keyword>
<keyword evidence="2 5" id="KW-0547">Nucleotide-binding</keyword>
<keyword evidence="5 7" id="KW-0418">Kinase</keyword>
<dbReference type="InterPro" id="IPR027417">
    <property type="entry name" value="P-loop_NTPase"/>
</dbReference>
<evidence type="ECO:0000256" key="1">
    <source>
        <dbReference type="ARBA" id="ARBA00009018"/>
    </source>
</evidence>
<evidence type="ECO:0000256" key="4">
    <source>
        <dbReference type="ARBA" id="ARBA00022993"/>
    </source>
</evidence>
<sequence length="195" mass="21409">MTYKLGLTGSIGMGKSTTAQMFRDLGHPVWDADGAVHRLYAQGGAAVAPISELVPDALKNDAIDREALKLALKTDPSLIEKLESLVHPLVAQDRADFVKRNSDSDLIILDIPLLFEKSSDHSFDGVAVVSTDADTQKARVLSRPGMSEDHFRMILSRQMPDSEKRDRADWVIPTDDLETARAAVERICKEILANA</sequence>
<gene>
    <name evidence="5 7" type="primary">coaE</name>
    <name evidence="7" type="ORF">D3P04_16400</name>
</gene>
<dbReference type="PANTHER" id="PTHR10695:SF46">
    <property type="entry name" value="BIFUNCTIONAL COENZYME A SYNTHASE-RELATED"/>
    <property type="match status" value="1"/>
</dbReference>
<dbReference type="NCBIfam" id="TIGR00152">
    <property type="entry name" value="dephospho-CoA kinase"/>
    <property type="match status" value="1"/>
</dbReference>
<accession>A0A418SR74</accession>
<evidence type="ECO:0000313" key="8">
    <source>
        <dbReference type="Proteomes" id="UP000284202"/>
    </source>
</evidence>
<dbReference type="GO" id="GO:0005524">
    <property type="term" value="F:ATP binding"/>
    <property type="evidence" value="ECO:0007669"/>
    <property type="project" value="UniProtKB-UniRule"/>
</dbReference>
<dbReference type="EMBL" id="QZCG01000011">
    <property type="protein sequence ID" value="RJE83456.1"/>
    <property type="molecule type" value="Genomic_DNA"/>
</dbReference>
<dbReference type="GO" id="GO:0005737">
    <property type="term" value="C:cytoplasm"/>
    <property type="evidence" value="ECO:0007669"/>
    <property type="project" value="UniProtKB-SubCell"/>
</dbReference>
<dbReference type="PANTHER" id="PTHR10695">
    <property type="entry name" value="DEPHOSPHO-COA KINASE-RELATED"/>
    <property type="match status" value="1"/>
</dbReference>
<comment type="catalytic activity">
    <reaction evidence="5">
        <text>3'-dephospho-CoA + ATP = ADP + CoA + H(+)</text>
        <dbReference type="Rhea" id="RHEA:18245"/>
        <dbReference type="ChEBI" id="CHEBI:15378"/>
        <dbReference type="ChEBI" id="CHEBI:30616"/>
        <dbReference type="ChEBI" id="CHEBI:57287"/>
        <dbReference type="ChEBI" id="CHEBI:57328"/>
        <dbReference type="ChEBI" id="CHEBI:456216"/>
        <dbReference type="EC" id="2.7.1.24"/>
    </reaction>
</comment>
<comment type="function">
    <text evidence="5">Catalyzes the phosphorylation of the 3'-hydroxyl group of dephosphocoenzyme A to form coenzyme A.</text>
</comment>
<reference evidence="8" key="1">
    <citation type="submission" date="2018-09" db="EMBL/GenBank/DDBJ databases">
        <title>Acidovorax cavernicola nov. sp. isolated from Gruta de las Maravillas (Aracena, Spain).</title>
        <authorList>
            <person name="Jurado V."/>
            <person name="Gutierrez-Patricio S."/>
            <person name="Gonzalez-Pimentel J.L."/>
            <person name="Miller A.Z."/>
            <person name="Laiz L."/>
            <person name="Saiz-Jimenez C."/>
        </authorList>
    </citation>
    <scope>NUCLEOTIDE SEQUENCE [LARGE SCALE GENOMIC DNA]</scope>
    <source>
        <strain evidence="8">1011MAR3C25</strain>
    </source>
</reference>
<dbReference type="InterPro" id="IPR001977">
    <property type="entry name" value="Depp_CoAkinase"/>
</dbReference>
<dbReference type="CDD" id="cd02022">
    <property type="entry name" value="DPCK"/>
    <property type="match status" value="1"/>
</dbReference>
<evidence type="ECO:0000256" key="2">
    <source>
        <dbReference type="ARBA" id="ARBA00022741"/>
    </source>
</evidence>
<dbReference type="OrthoDB" id="9812943at2"/>
<evidence type="ECO:0000313" key="7">
    <source>
        <dbReference type="EMBL" id="RJE83456.1"/>
    </source>
</evidence>
<organism evidence="7 8">
    <name type="scientific">Paracoccus onubensis</name>
    <dbReference type="NCBI Taxonomy" id="1675788"/>
    <lineage>
        <taxon>Bacteria</taxon>
        <taxon>Pseudomonadati</taxon>
        <taxon>Pseudomonadota</taxon>
        <taxon>Alphaproteobacteria</taxon>
        <taxon>Rhodobacterales</taxon>
        <taxon>Paracoccaceae</taxon>
        <taxon>Paracoccus</taxon>
    </lineage>
</organism>
<dbReference type="RefSeq" id="WP_119750824.1">
    <property type="nucleotide sequence ID" value="NZ_QZCG01000011.1"/>
</dbReference>
<dbReference type="PROSITE" id="PS51219">
    <property type="entry name" value="DPCK"/>
    <property type="match status" value="1"/>
</dbReference>
<keyword evidence="4 5" id="KW-0173">Coenzyme A biosynthesis</keyword>
<comment type="subcellular location">
    <subcellularLocation>
        <location evidence="5">Cytoplasm</location>
    </subcellularLocation>
</comment>
<dbReference type="AlphaFoldDB" id="A0A418SR74"/>
<evidence type="ECO:0000256" key="6">
    <source>
        <dbReference type="NCBIfam" id="TIGR00152"/>
    </source>
</evidence>
<name>A0A418SR74_9RHOB</name>
<feature type="binding site" evidence="5">
    <location>
        <begin position="12"/>
        <end position="17"/>
    </location>
    <ligand>
        <name>ATP</name>
        <dbReference type="ChEBI" id="CHEBI:30616"/>
    </ligand>
</feature>